<gene>
    <name evidence="3" type="ORF">FPZ41_06310</name>
</gene>
<dbReference type="GO" id="GO:0008168">
    <property type="term" value="F:methyltransferase activity"/>
    <property type="evidence" value="ECO:0007669"/>
    <property type="project" value="UniProtKB-KW"/>
</dbReference>
<feature type="region of interest" description="Disordered" evidence="1">
    <location>
        <begin position="15"/>
        <end position="37"/>
    </location>
</feature>
<dbReference type="Pfam" id="PF13649">
    <property type="entry name" value="Methyltransf_25"/>
    <property type="match status" value="1"/>
</dbReference>
<keyword evidence="3" id="KW-0489">Methyltransferase</keyword>
<dbReference type="InterPro" id="IPR029063">
    <property type="entry name" value="SAM-dependent_MTases_sf"/>
</dbReference>
<dbReference type="PANTHER" id="PTHR42912">
    <property type="entry name" value="METHYLTRANSFERASE"/>
    <property type="match status" value="1"/>
</dbReference>
<organism evidence="3 4">
    <name type="scientific">Streptomyces acidicola</name>
    <dbReference type="NCBI Taxonomy" id="2596892"/>
    <lineage>
        <taxon>Bacteria</taxon>
        <taxon>Bacillati</taxon>
        <taxon>Actinomycetota</taxon>
        <taxon>Actinomycetes</taxon>
        <taxon>Kitasatosporales</taxon>
        <taxon>Streptomycetaceae</taxon>
        <taxon>Streptomyces</taxon>
    </lineage>
</organism>
<dbReference type="PANTHER" id="PTHR42912:SF93">
    <property type="entry name" value="N6-ADENOSINE-METHYLTRANSFERASE TMT1A"/>
    <property type="match status" value="1"/>
</dbReference>
<keyword evidence="4" id="KW-1185">Reference proteome</keyword>
<evidence type="ECO:0000256" key="1">
    <source>
        <dbReference type="SAM" id="MobiDB-lite"/>
    </source>
</evidence>
<dbReference type="SUPFAM" id="SSF53335">
    <property type="entry name" value="S-adenosyl-L-methionine-dependent methyltransferases"/>
    <property type="match status" value="1"/>
</dbReference>
<dbReference type="CDD" id="cd02440">
    <property type="entry name" value="AdoMet_MTases"/>
    <property type="match status" value="1"/>
</dbReference>
<dbReference type="InterPro" id="IPR041698">
    <property type="entry name" value="Methyltransf_25"/>
</dbReference>
<protein>
    <submittedName>
        <fullName evidence="3">Class I SAM-dependent methyltransferase</fullName>
    </submittedName>
</protein>
<dbReference type="GO" id="GO:0032259">
    <property type="term" value="P:methylation"/>
    <property type="evidence" value="ECO:0007669"/>
    <property type="project" value="UniProtKB-KW"/>
</dbReference>
<dbReference type="InterPro" id="IPR050508">
    <property type="entry name" value="Methyltransf_Superfamily"/>
</dbReference>
<accession>A0A5N8WL67</accession>
<evidence type="ECO:0000259" key="2">
    <source>
        <dbReference type="Pfam" id="PF13649"/>
    </source>
</evidence>
<dbReference type="Gene3D" id="3.40.50.150">
    <property type="entry name" value="Vaccinia Virus protein VP39"/>
    <property type="match status" value="1"/>
</dbReference>
<dbReference type="EMBL" id="VMNX01000011">
    <property type="protein sequence ID" value="MPY48210.1"/>
    <property type="molecule type" value="Genomic_DNA"/>
</dbReference>
<comment type="caution">
    <text evidence="3">The sequence shown here is derived from an EMBL/GenBank/DDBJ whole genome shotgun (WGS) entry which is preliminary data.</text>
</comment>
<feature type="compositionally biased region" description="Basic and acidic residues" evidence="1">
    <location>
        <begin position="22"/>
        <end position="37"/>
    </location>
</feature>
<dbReference type="AlphaFoldDB" id="A0A5N8WL67"/>
<proteinExistence type="predicted"/>
<keyword evidence="3" id="KW-0808">Transferase</keyword>
<feature type="domain" description="Methyltransferase" evidence="2">
    <location>
        <begin position="76"/>
        <end position="177"/>
    </location>
</feature>
<reference evidence="3 4" key="1">
    <citation type="submission" date="2019-09" db="EMBL/GenBank/DDBJ databases">
        <authorList>
            <person name="Duangmal K."/>
            <person name="Teo W.F.A."/>
            <person name="Lipun K."/>
        </authorList>
    </citation>
    <scope>NUCLEOTIDE SEQUENCE [LARGE SCALE GENOMIC DNA]</scope>
    <source>
        <strain evidence="3 4">K1PN6</strain>
    </source>
</reference>
<evidence type="ECO:0000313" key="4">
    <source>
        <dbReference type="Proteomes" id="UP000373149"/>
    </source>
</evidence>
<dbReference type="Proteomes" id="UP000373149">
    <property type="component" value="Unassembled WGS sequence"/>
</dbReference>
<evidence type="ECO:0000313" key="3">
    <source>
        <dbReference type="EMBL" id="MPY48210.1"/>
    </source>
</evidence>
<name>A0A5N8WL67_9ACTN</name>
<sequence>MARLRRYHDRATLPDAPWGRTVGREQEDHTMDEDHGTDFDSLAEAYERMATALPFREHIESHTLFTLLGDITGRAVLDLGCGSGLYTRRLRELGASTATGIDSSDGMLDFARRRAAAADLDITYLSREATAPPAEGDPQLDGRFDLVSSVYVLCYAPTRQALAGFCRTARRALRPNGGRFVFATLNPDVAVEPGWYAHYGIDFAIGPAARDGAEAPAVMKVPGFEEFPLLPYRWSRRAYEDALHEAGFTTVTWVHPRVSAEGVAAYGEFHWANYLKIPHALYVDCAV</sequence>